<name>A0ACC2M3I5_PERAE</name>
<sequence length="67" mass="8102">MLRLRVEYADPQRGKILWNPHLFFYFSTPTYLDYVLLNSVYTFHFKSSGSQLTQDTRKCFVVIIYWS</sequence>
<proteinExistence type="predicted"/>
<gene>
    <name evidence="1" type="ORF">MRB53_017026</name>
</gene>
<reference evidence="1 2" key="1">
    <citation type="journal article" date="2022" name="Hortic Res">
        <title>A haplotype resolved chromosomal level avocado genome allows analysis of novel avocado genes.</title>
        <authorList>
            <person name="Nath O."/>
            <person name="Fletcher S.J."/>
            <person name="Hayward A."/>
            <person name="Shaw L.M."/>
            <person name="Masouleh A.K."/>
            <person name="Furtado A."/>
            <person name="Henry R.J."/>
            <person name="Mitter N."/>
        </authorList>
    </citation>
    <scope>NUCLEOTIDE SEQUENCE [LARGE SCALE GENOMIC DNA]</scope>
    <source>
        <strain evidence="2">cv. Hass</strain>
    </source>
</reference>
<comment type="caution">
    <text evidence="1">The sequence shown here is derived from an EMBL/GenBank/DDBJ whole genome shotgun (WGS) entry which is preliminary data.</text>
</comment>
<organism evidence="1 2">
    <name type="scientific">Persea americana</name>
    <name type="common">Avocado</name>
    <dbReference type="NCBI Taxonomy" id="3435"/>
    <lineage>
        <taxon>Eukaryota</taxon>
        <taxon>Viridiplantae</taxon>
        <taxon>Streptophyta</taxon>
        <taxon>Embryophyta</taxon>
        <taxon>Tracheophyta</taxon>
        <taxon>Spermatophyta</taxon>
        <taxon>Magnoliopsida</taxon>
        <taxon>Magnoliidae</taxon>
        <taxon>Laurales</taxon>
        <taxon>Lauraceae</taxon>
        <taxon>Persea</taxon>
    </lineage>
</organism>
<accession>A0ACC2M3I5</accession>
<dbReference type="Proteomes" id="UP001234297">
    <property type="component" value="Chromosome 5"/>
</dbReference>
<keyword evidence="2" id="KW-1185">Reference proteome</keyword>
<dbReference type="EMBL" id="CM056813">
    <property type="protein sequence ID" value="KAJ8640332.1"/>
    <property type="molecule type" value="Genomic_DNA"/>
</dbReference>
<protein>
    <submittedName>
        <fullName evidence="1">Uncharacterized protein</fullName>
    </submittedName>
</protein>
<evidence type="ECO:0000313" key="2">
    <source>
        <dbReference type="Proteomes" id="UP001234297"/>
    </source>
</evidence>
<evidence type="ECO:0000313" key="1">
    <source>
        <dbReference type="EMBL" id="KAJ8640332.1"/>
    </source>
</evidence>